<evidence type="ECO:0000313" key="1">
    <source>
        <dbReference type="EMBL" id="VFQ98381.1"/>
    </source>
</evidence>
<organism evidence="1 2">
    <name type="scientific">Cuscuta campestris</name>
    <dbReference type="NCBI Taxonomy" id="132261"/>
    <lineage>
        <taxon>Eukaryota</taxon>
        <taxon>Viridiplantae</taxon>
        <taxon>Streptophyta</taxon>
        <taxon>Embryophyta</taxon>
        <taxon>Tracheophyta</taxon>
        <taxon>Spermatophyta</taxon>
        <taxon>Magnoliopsida</taxon>
        <taxon>eudicotyledons</taxon>
        <taxon>Gunneridae</taxon>
        <taxon>Pentapetalae</taxon>
        <taxon>asterids</taxon>
        <taxon>lamiids</taxon>
        <taxon>Solanales</taxon>
        <taxon>Convolvulaceae</taxon>
        <taxon>Cuscuteae</taxon>
        <taxon>Cuscuta</taxon>
        <taxon>Cuscuta subgen. Grammica</taxon>
        <taxon>Cuscuta sect. Cleistogrammica</taxon>
    </lineage>
</organism>
<proteinExistence type="predicted"/>
<sequence>MKHKLWSKKIQWAMRGDSLIYLHSGSHHLIMFGGRAYIEYYGSNSSLISQGGPTTNIWWNELALWSNNLGICTYLLDEFGGKIGTQARTWYAGYYTGLAQYKIKKY</sequence>
<dbReference type="Proteomes" id="UP000595140">
    <property type="component" value="Unassembled WGS sequence"/>
</dbReference>
<protein>
    <submittedName>
        <fullName evidence="1">Uncharacterized protein</fullName>
    </submittedName>
</protein>
<reference evidence="1 2" key="1">
    <citation type="submission" date="2018-04" db="EMBL/GenBank/DDBJ databases">
        <authorList>
            <person name="Vogel A."/>
        </authorList>
    </citation>
    <scope>NUCLEOTIDE SEQUENCE [LARGE SCALE GENOMIC DNA]</scope>
</reference>
<dbReference type="AlphaFoldDB" id="A0A484NAE8"/>
<keyword evidence="2" id="KW-1185">Reference proteome</keyword>
<gene>
    <name evidence="1" type="ORF">CCAM_LOCUS40157</name>
</gene>
<accession>A0A484NAE8</accession>
<evidence type="ECO:0000313" key="2">
    <source>
        <dbReference type="Proteomes" id="UP000595140"/>
    </source>
</evidence>
<dbReference type="EMBL" id="OOIL02006581">
    <property type="protein sequence ID" value="VFQ98381.1"/>
    <property type="molecule type" value="Genomic_DNA"/>
</dbReference>
<name>A0A484NAE8_9ASTE</name>